<dbReference type="PANTHER" id="PTHR11200:SF300">
    <property type="entry name" value="TYPE II INOSITOL 1,4,5-TRISPHOSPHATE 5-PHOSPHATASE"/>
    <property type="match status" value="1"/>
</dbReference>
<dbReference type="SUPFAM" id="SSF56219">
    <property type="entry name" value="DNase I-like"/>
    <property type="match status" value="1"/>
</dbReference>
<keyword evidence="4" id="KW-0968">Cytoplasmic vesicle</keyword>
<keyword evidence="3" id="KW-0967">Endosome</keyword>
<accession>A0A507FEJ9</accession>
<evidence type="ECO:0000256" key="4">
    <source>
        <dbReference type="ARBA" id="ARBA00023329"/>
    </source>
</evidence>
<evidence type="ECO:0000313" key="8">
    <source>
        <dbReference type="Proteomes" id="UP000320333"/>
    </source>
</evidence>
<evidence type="ECO:0000256" key="2">
    <source>
        <dbReference type="ARBA" id="ARBA00004580"/>
    </source>
</evidence>
<dbReference type="InterPro" id="IPR036691">
    <property type="entry name" value="Endo/exonu/phosph_ase_sf"/>
</dbReference>
<organism evidence="7 8">
    <name type="scientific">Chytriomyces confervae</name>
    <dbReference type="NCBI Taxonomy" id="246404"/>
    <lineage>
        <taxon>Eukaryota</taxon>
        <taxon>Fungi</taxon>
        <taxon>Fungi incertae sedis</taxon>
        <taxon>Chytridiomycota</taxon>
        <taxon>Chytridiomycota incertae sedis</taxon>
        <taxon>Chytridiomycetes</taxon>
        <taxon>Chytridiales</taxon>
        <taxon>Chytriomycetaceae</taxon>
        <taxon>Chytriomyces</taxon>
    </lineage>
</organism>
<dbReference type="GO" id="GO:0004439">
    <property type="term" value="F:phosphatidylinositol-4,5-bisphosphate 5-phosphatase activity"/>
    <property type="evidence" value="ECO:0007669"/>
    <property type="project" value="TreeGrafter"/>
</dbReference>
<dbReference type="Gene3D" id="1.10.555.10">
    <property type="entry name" value="Rho GTPase activation protein"/>
    <property type="match status" value="1"/>
</dbReference>
<protein>
    <recommendedName>
        <fullName evidence="6">Rho-GAP domain-containing protein</fullName>
    </recommendedName>
</protein>
<dbReference type="InterPro" id="IPR013783">
    <property type="entry name" value="Ig-like_fold"/>
</dbReference>
<proteinExistence type="predicted"/>
<dbReference type="Gene3D" id="2.60.40.10">
    <property type="entry name" value="Immunoglobulins"/>
    <property type="match status" value="1"/>
</dbReference>
<dbReference type="InterPro" id="IPR000198">
    <property type="entry name" value="RhoGAP_dom"/>
</dbReference>
<comment type="caution">
    <text evidence="7">The sequence shown here is derived from an EMBL/GenBank/DDBJ whole genome shotgun (WGS) entry which is preliminary data.</text>
</comment>
<dbReference type="OrthoDB" id="7862313at2759"/>
<dbReference type="InterPro" id="IPR008936">
    <property type="entry name" value="Rho_GTPase_activation_prot"/>
</dbReference>
<dbReference type="GO" id="GO:0031901">
    <property type="term" value="C:early endosome membrane"/>
    <property type="evidence" value="ECO:0007669"/>
    <property type="project" value="UniProtKB-SubCell"/>
</dbReference>
<name>A0A507FEJ9_9FUNG</name>
<feature type="region of interest" description="Disordered" evidence="5">
    <location>
        <begin position="385"/>
        <end position="412"/>
    </location>
</feature>
<comment type="subcellular location">
    <subcellularLocation>
        <location evidence="2">Cytoplasmic vesicle</location>
        <location evidence="2">Phagosome membrane</location>
    </subcellularLocation>
    <subcellularLocation>
        <location evidence="1">Early endosome membrane</location>
    </subcellularLocation>
</comment>
<dbReference type="InterPro" id="IPR000300">
    <property type="entry name" value="IPPc"/>
</dbReference>
<dbReference type="GO" id="GO:0046856">
    <property type="term" value="P:phosphatidylinositol dephosphorylation"/>
    <property type="evidence" value="ECO:0007669"/>
    <property type="project" value="InterPro"/>
</dbReference>
<dbReference type="GO" id="GO:0007165">
    <property type="term" value="P:signal transduction"/>
    <property type="evidence" value="ECO:0007669"/>
    <property type="project" value="InterPro"/>
</dbReference>
<evidence type="ECO:0000256" key="3">
    <source>
        <dbReference type="ARBA" id="ARBA00022753"/>
    </source>
</evidence>
<feature type="domain" description="Rho-GAP" evidence="6">
    <location>
        <begin position="311"/>
        <end position="575"/>
    </location>
</feature>
<evidence type="ECO:0000259" key="6">
    <source>
        <dbReference type="PROSITE" id="PS50238"/>
    </source>
</evidence>
<evidence type="ECO:0000256" key="5">
    <source>
        <dbReference type="SAM" id="MobiDB-lite"/>
    </source>
</evidence>
<evidence type="ECO:0000256" key="1">
    <source>
        <dbReference type="ARBA" id="ARBA00004146"/>
    </source>
</evidence>
<dbReference type="SUPFAM" id="SSF48350">
    <property type="entry name" value="GTPase activation domain, GAP"/>
    <property type="match status" value="1"/>
</dbReference>
<dbReference type="Gene3D" id="3.60.10.10">
    <property type="entry name" value="Endonuclease/exonuclease/phosphatase"/>
    <property type="match status" value="1"/>
</dbReference>
<dbReference type="Pfam" id="PF00620">
    <property type="entry name" value="RhoGAP"/>
    <property type="match status" value="1"/>
</dbReference>
<dbReference type="EMBL" id="QEAP01000120">
    <property type="protein sequence ID" value="TPX74552.1"/>
    <property type="molecule type" value="Genomic_DNA"/>
</dbReference>
<dbReference type="Pfam" id="PF22669">
    <property type="entry name" value="Exo_endo_phos2"/>
    <property type="match status" value="1"/>
</dbReference>
<dbReference type="InterPro" id="IPR046985">
    <property type="entry name" value="IP5"/>
</dbReference>
<dbReference type="PROSITE" id="PS50238">
    <property type="entry name" value="RHOGAP"/>
    <property type="match status" value="1"/>
</dbReference>
<dbReference type="AlphaFoldDB" id="A0A507FEJ9"/>
<sequence>MGDLNYRIPISDTEAKAYLTASKLQELLELDQLKVEQQNQRVFVGFEEAPITFRPTYKFDVGTSDYDTSEKKRSPSWCDRILWYTNRQKDARQTWIQNLWYRSTMELTLSDHKPVSALFDAKIRAVQKEKMEVLANQLAKQLDKFENESIPTLEVKDSNISFDNVRFLVPITRSIIVQNTGKVLAHFRFIPKQDELVPCKPFYHISPSTGALLPGDAIRINITLHIRQVQTASSLTVGTETLDDKLVLHTDLGKDSFVCLAGVWLPSCFGSNLEVLCSIQKPIRQCGLEGVRLVSVHLKQGKGRHIVDGPVSLEDSSAVSMSDAATNQRIPVELLRMVDFLFRYGLDTDKLFRSPGDPFLVRYIVECLDTGSEFDVEGLLLEEPEETEALSNQDSASQEDLQDMNSEERISDSGQTIPLDIDLLLKSASILRRGNDATSKILRLTHRKGRVASVHAVAECLLKFLEGLEISVVPDSLYLWIVQEGYYDAEARQKIRASMPAANGVVFDYLLSFLREVLAGYTGNPEPSAESLARIFAPAMIRKPLDVDTSFLRDAGGFGVEFRAAVFIEQFLRDK</sequence>
<gene>
    <name evidence="7" type="ORF">CcCBS67573_g04177</name>
</gene>
<dbReference type="SMART" id="SM00324">
    <property type="entry name" value="RhoGAP"/>
    <property type="match status" value="1"/>
</dbReference>
<evidence type="ECO:0000313" key="7">
    <source>
        <dbReference type="EMBL" id="TPX74552.1"/>
    </source>
</evidence>
<dbReference type="Proteomes" id="UP000320333">
    <property type="component" value="Unassembled WGS sequence"/>
</dbReference>
<dbReference type="PANTHER" id="PTHR11200">
    <property type="entry name" value="INOSITOL 5-PHOSPHATASE"/>
    <property type="match status" value="1"/>
</dbReference>
<dbReference type="InterPro" id="IPR048869">
    <property type="entry name" value="OCRL-1_2_ASH"/>
</dbReference>
<keyword evidence="8" id="KW-1185">Reference proteome</keyword>
<dbReference type="STRING" id="246404.A0A507FEJ9"/>
<reference evidence="7 8" key="1">
    <citation type="journal article" date="2019" name="Sci. Rep.">
        <title>Comparative genomics of chytrid fungi reveal insights into the obligate biotrophic and pathogenic lifestyle of Synchytrium endobioticum.</title>
        <authorList>
            <person name="van de Vossenberg B.T.L.H."/>
            <person name="Warris S."/>
            <person name="Nguyen H.D.T."/>
            <person name="van Gent-Pelzer M.P.E."/>
            <person name="Joly D.L."/>
            <person name="van de Geest H.C."/>
            <person name="Bonants P.J.M."/>
            <person name="Smith D.S."/>
            <person name="Levesque C.A."/>
            <person name="van der Lee T.A.J."/>
        </authorList>
    </citation>
    <scope>NUCLEOTIDE SEQUENCE [LARGE SCALE GENOMIC DNA]</scope>
    <source>
        <strain evidence="7 8">CBS 675.73</strain>
    </source>
</reference>
<dbReference type="Pfam" id="PF21310">
    <property type="entry name" value="OCRL-like_ASH"/>
    <property type="match status" value="1"/>
</dbReference>